<dbReference type="EMBL" id="WVTA01000021">
    <property type="protein sequence ID" value="KAK3196959.1"/>
    <property type="molecule type" value="Genomic_DNA"/>
</dbReference>
<dbReference type="SUPFAM" id="SSF53756">
    <property type="entry name" value="UDP-Glycosyltransferase/glycogen phosphorylase"/>
    <property type="match status" value="1"/>
</dbReference>
<organism evidence="3 4">
    <name type="scientific">Pseudopithomyces chartarum</name>
    <dbReference type="NCBI Taxonomy" id="1892770"/>
    <lineage>
        <taxon>Eukaryota</taxon>
        <taxon>Fungi</taxon>
        <taxon>Dikarya</taxon>
        <taxon>Ascomycota</taxon>
        <taxon>Pezizomycotina</taxon>
        <taxon>Dothideomycetes</taxon>
        <taxon>Pleosporomycetidae</taxon>
        <taxon>Pleosporales</taxon>
        <taxon>Massarineae</taxon>
        <taxon>Didymosphaeriaceae</taxon>
        <taxon>Pseudopithomyces</taxon>
    </lineage>
</organism>
<dbReference type="AlphaFoldDB" id="A0AAN6LKW9"/>
<dbReference type="Pfam" id="PF00534">
    <property type="entry name" value="Glycos_transf_1"/>
    <property type="match status" value="1"/>
</dbReference>
<sequence length="339" mass="38909">MEVKLLKSAINSAAEIFAWEDTCPPMLYYQTDTLLTYHPEHLPLCVTHHGPFHEDFARQFSDSSAGIAFGSQEKAQHLQIQQLAGINQLKTRCNAFVFQHSQIQGDYLKKCGVNPEKMFPLCPPIHSMRVVDYPKIIPKALKEALESPGVLLFTAVARLDYFKNVDLLVEASLLLLANGYLVTVLIAGDDEGDSDRRAKLFENIPIIYRRFFHVVPKLQKDTLYWLFEQSKQKGMFVCPSRYETLGITPLECGLRGVTTLISNSKQIEAGRFFPDQYCFNPRAIDLANAIKLFQKANLRESGSQLQEHLEERISEHRFRSDFLHAWRECSHWFEKSRNP</sequence>
<name>A0AAN6LKW9_9PLEO</name>
<evidence type="ECO:0000256" key="1">
    <source>
        <dbReference type="ARBA" id="ARBA00022676"/>
    </source>
</evidence>
<evidence type="ECO:0000313" key="3">
    <source>
        <dbReference type="EMBL" id="KAK3196959.1"/>
    </source>
</evidence>
<evidence type="ECO:0000313" key="4">
    <source>
        <dbReference type="Proteomes" id="UP001280581"/>
    </source>
</evidence>
<proteinExistence type="predicted"/>
<accession>A0AAN6LKW9</accession>
<evidence type="ECO:0000259" key="2">
    <source>
        <dbReference type="Pfam" id="PF00534"/>
    </source>
</evidence>
<comment type="caution">
    <text evidence="3">The sequence shown here is derived from an EMBL/GenBank/DDBJ whole genome shotgun (WGS) entry which is preliminary data.</text>
</comment>
<gene>
    <name evidence="3" type="ORF">GRF29_1536g106988</name>
</gene>
<keyword evidence="1" id="KW-0328">Glycosyltransferase</keyword>
<keyword evidence="1" id="KW-0808">Transferase</keyword>
<keyword evidence="4" id="KW-1185">Reference proteome</keyword>
<dbReference type="Proteomes" id="UP001280581">
    <property type="component" value="Unassembled WGS sequence"/>
</dbReference>
<dbReference type="Gene3D" id="3.40.50.2000">
    <property type="entry name" value="Glycogen Phosphorylase B"/>
    <property type="match status" value="1"/>
</dbReference>
<dbReference type="InterPro" id="IPR001296">
    <property type="entry name" value="Glyco_trans_1"/>
</dbReference>
<dbReference type="GO" id="GO:0016757">
    <property type="term" value="F:glycosyltransferase activity"/>
    <property type="evidence" value="ECO:0007669"/>
    <property type="project" value="UniProtKB-KW"/>
</dbReference>
<protein>
    <recommendedName>
        <fullName evidence="2">Glycosyl transferase family 1 domain-containing protein</fullName>
    </recommendedName>
</protein>
<reference evidence="3 4" key="1">
    <citation type="submission" date="2021-02" db="EMBL/GenBank/DDBJ databases">
        <title>Genome assembly of Pseudopithomyces chartarum.</title>
        <authorList>
            <person name="Jauregui R."/>
            <person name="Singh J."/>
            <person name="Voisey C."/>
        </authorList>
    </citation>
    <scope>NUCLEOTIDE SEQUENCE [LARGE SCALE GENOMIC DNA]</scope>
    <source>
        <strain evidence="3 4">AGR01</strain>
    </source>
</reference>
<feature type="domain" description="Glycosyl transferase family 1" evidence="2">
    <location>
        <begin position="150"/>
        <end position="292"/>
    </location>
</feature>